<dbReference type="EMBL" id="QLLR01000001">
    <property type="protein sequence ID" value="RAJ36978.1"/>
    <property type="molecule type" value="Genomic_DNA"/>
</dbReference>
<comment type="caution">
    <text evidence="2">The sequence shown here is derived from an EMBL/GenBank/DDBJ whole genome shotgun (WGS) entry which is preliminary data.</text>
</comment>
<proteinExistence type="predicted"/>
<name>A0A327T701_9SPHI</name>
<dbReference type="PANTHER" id="PTHR12121">
    <property type="entry name" value="CARBON CATABOLITE REPRESSOR PROTEIN 4"/>
    <property type="match status" value="1"/>
</dbReference>
<evidence type="ECO:0000313" key="3">
    <source>
        <dbReference type="Proteomes" id="UP000249754"/>
    </source>
</evidence>
<dbReference type="CDD" id="cd09083">
    <property type="entry name" value="EEP-1"/>
    <property type="match status" value="1"/>
</dbReference>
<dbReference type="InterPro" id="IPR050410">
    <property type="entry name" value="CCR4/nocturin_mRNA_transcr"/>
</dbReference>
<keyword evidence="2" id="KW-0378">Hydrolase</keyword>
<protein>
    <submittedName>
        <fullName evidence="2">Endonuclease/exonuclease/phosphatase family metal-dependent hydrolase</fullName>
    </submittedName>
</protein>
<dbReference type="GO" id="GO:0004519">
    <property type="term" value="F:endonuclease activity"/>
    <property type="evidence" value="ECO:0007669"/>
    <property type="project" value="UniProtKB-KW"/>
</dbReference>
<dbReference type="InterPro" id="IPR036691">
    <property type="entry name" value="Endo/exonu/phosph_ase_sf"/>
</dbReference>
<keyword evidence="2" id="KW-0540">Nuclease</keyword>
<dbReference type="InterPro" id="IPR005135">
    <property type="entry name" value="Endo/exonuclease/phosphatase"/>
</dbReference>
<reference evidence="2 3" key="1">
    <citation type="submission" date="2018-06" db="EMBL/GenBank/DDBJ databases">
        <title>Genomic Encyclopedia of Archaeal and Bacterial Type Strains, Phase II (KMG-II): from individual species to whole genera.</title>
        <authorList>
            <person name="Goeker M."/>
        </authorList>
    </citation>
    <scope>NUCLEOTIDE SEQUENCE [LARGE SCALE GENOMIC DNA]</scope>
    <source>
        <strain evidence="2 3">DSM 14825</strain>
    </source>
</reference>
<dbReference type="RefSeq" id="WP_211321458.1">
    <property type="nucleotide sequence ID" value="NZ_QLLR01000001.1"/>
</dbReference>
<evidence type="ECO:0000313" key="2">
    <source>
        <dbReference type="EMBL" id="RAJ36978.1"/>
    </source>
</evidence>
<dbReference type="PANTHER" id="PTHR12121:SF36">
    <property type="entry name" value="ENDONUCLEASE_EXONUCLEASE_PHOSPHATASE DOMAIN-CONTAINING PROTEIN"/>
    <property type="match status" value="1"/>
</dbReference>
<gene>
    <name evidence="2" type="ORF">LY11_00053</name>
</gene>
<dbReference type="Proteomes" id="UP000249754">
    <property type="component" value="Unassembled WGS sequence"/>
</dbReference>
<feature type="domain" description="Endonuclease/exonuclease/phosphatase" evidence="1">
    <location>
        <begin position="28"/>
        <end position="270"/>
    </location>
</feature>
<dbReference type="GO" id="GO:0000175">
    <property type="term" value="F:3'-5'-RNA exonuclease activity"/>
    <property type="evidence" value="ECO:0007669"/>
    <property type="project" value="TreeGrafter"/>
</dbReference>
<dbReference type="Gene3D" id="3.60.10.10">
    <property type="entry name" value="Endonuclease/exonuclease/phosphatase"/>
    <property type="match status" value="1"/>
</dbReference>
<organism evidence="2 3">
    <name type="scientific">Pedobacter cryoconitis</name>
    <dbReference type="NCBI Taxonomy" id="188932"/>
    <lineage>
        <taxon>Bacteria</taxon>
        <taxon>Pseudomonadati</taxon>
        <taxon>Bacteroidota</taxon>
        <taxon>Sphingobacteriia</taxon>
        <taxon>Sphingobacteriales</taxon>
        <taxon>Sphingobacteriaceae</taxon>
        <taxon>Pedobacter</taxon>
    </lineage>
</organism>
<dbReference type="SUPFAM" id="SSF56219">
    <property type="entry name" value="DNase I-like"/>
    <property type="match status" value="1"/>
</dbReference>
<evidence type="ECO:0000259" key="1">
    <source>
        <dbReference type="Pfam" id="PF03372"/>
    </source>
</evidence>
<dbReference type="AlphaFoldDB" id="A0A327T701"/>
<dbReference type="STRING" id="188932.AY601_2426"/>
<dbReference type="Pfam" id="PF03372">
    <property type="entry name" value="Exo_endo_phos"/>
    <property type="match status" value="1"/>
</dbReference>
<sequence length="283" mass="32429">MIRKTSITALFLLFLSTQLFAQKLIIGTYNLRNDNKGDIGNLWAQRAPIVANLLRFHQFDVFGIQEGFKNQLDDINNALPEYAHYGRGRDDGKDGGEHSSVFYRKDKFKLLKKGDFWLSETPDQPGLGWDATCCNRICSWVELQDIKTGSKFYYFNAHFDHEGKIARVESSKLIIRKMKEIAGNVPAVFTGDLNGGQDSEWYLTLAKSGYLKDTYSQVKYPYVNNPSFNEFGKHLDGFEIIDHVLVTKDFKADRWGVLTDSYQGKYPSDHFPILVEVNLNNKQ</sequence>
<accession>A0A327T701</accession>
<keyword evidence="2" id="KW-0269">Exonuclease</keyword>
<keyword evidence="2" id="KW-0255">Endonuclease</keyword>